<dbReference type="RefSeq" id="WP_262426913.1">
    <property type="nucleotide sequence ID" value="NZ_JACRTJ010000006.1"/>
</dbReference>
<reference evidence="1 2" key="1">
    <citation type="submission" date="2020-08" db="EMBL/GenBank/DDBJ databases">
        <title>Genome public.</title>
        <authorList>
            <person name="Liu C."/>
            <person name="Sun Q."/>
        </authorList>
    </citation>
    <scope>NUCLEOTIDE SEQUENCE [LARGE SCALE GENOMIC DNA]</scope>
    <source>
        <strain evidence="1 2">BX10</strain>
    </source>
</reference>
<evidence type="ECO:0000313" key="1">
    <source>
        <dbReference type="EMBL" id="MBC8598133.1"/>
    </source>
</evidence>
<protein>
    <submittedName>
        <fullName evidence="1">Uncharacterized protein</fullName>
    </submittedName>
</protein>
<organism evidence="1 2">
    <name type="scientific">Enterocloster hominis</name>
    <name type="common">ex Liu et al. 2021</name>
    <dbReference type="NCBI Taxonomy" id="2763663"/>
    <lineage>
        <taxon>Bacteria</taxon>
        <taxon>Bacillati</taxon>
        <taxon>Bacillota</taxon>
        <taxon>Clostridia</taxon>
        <taxon>Lachnospirales</taxon>
        <taxon>Lachnospiraceae</taxon>
        <taxon>Enterocloster</taxon>
    </lineage>
</organism>
<sequence>MATATTRILYSGCCSGTGRAYKLKVQVLKISPEANRELLEECQSLKEYMLLMEQVRKYAAFLELNEAVDRAVNKCIQMGSFQTFSQHLLLLDDHFCVVGDQFQKLVDIL</sequence>
<evidence type="ECO:0000313" key="2">
    <source>
        <dbReference type="Proteomes" id="UP000647491"/>
    </source>
</evidence>
<proteinExistence type="predicted"/>
<dbReference type="Proteomes" id="UP000647491">
    <property type="component" value="Unassembled WGS sequence"/>
</dbReference>
<dbReference type="EMBL" id="JACRTJ010000006">
    <property type="protein sequence ID" value="MBC8598133.1"/>
    <property type="molecule type" value="Genomic_DNA"/>
</dbReference>
<keyword evidence="2" id="KW-1185">Reference proteome</keyword>
<accession>A0ABR7NPV6</accession>
<gene>
    <name evidence="1" type="ORF">H8708_02650</name>
</gene>
<comment type="caution">
    <text evidence="1">The sequence shown here is derived from an EMBL/GenBank/DDBJ whole genome shotgun (WGS) entry which is preliminary data.</text>
</comment>
<name>A0ABR7NPV6_9FIRM</name>